<dbReference type="Proteomes" id="UP000299102">
    <property type="component" value="Unassembled WGS sequence"/>
</dbReference>
<feature type="domain" description="Tc1-like transposase DDE" evidence="1">
    <location>
        <begin position="28"/>
        <end position="108"/>
    </location>
</feature>
<dbReference type="InterPro" id="IPR038717">
    <property type="entry name" value="Tc1-like_DDE_dom"/>
</dbReference>
<organism evidence="2 3">
    <name type="scientific">Eumeta variegata</name>
    <name type="common">Bagworm moth</name>
    <name type="synonym">Eumeta japonica</name>
    <dbReference type="NCBI Taxonomy" id="151549"/>
    <lineage>
        <taxon>Eukaryota</taxon>
        <taxon>Metazoa</taxon>
        <taxon>Ecdysozoa</taxon>
        <taxon>Arthropoda</taxon>
        <taxon>Hexapoda</taxon>
        <taxon>Insecta</taxon>
        <taxon>Pterygota</taxon>
        <taxon>Neoptera</taxon>
        <taxon>Endopterygota</taxon>
        <taxon>Lepidoptera</taxon>
        <taxon>Glossata</taxon>
        <taxon>Ditrysia</taxon>
        <taxon>Tineoidea</taxon>
        <taxon>Psychidae</taxon>
        <taxon>Oiketicinae</taxon>
        <taxon>Eumeta</taxon>
    </lineage>
</organism>
<evidence type="ECO:0000259" key="1">
    <source>
        <dbReference type="Pfam" id="PF13358"/>
    </source>
</evidence>
<dbReference type="AlphaFoldDB" id="A0A4C1UJX2"/>
<keyword evidence="3" id="KW-1185">Reference proteome</keyword>
<proteinExistence type="predicted"/>
<dbReference type="OrthoDB" id="2266637at2759"/>
<evidence type="ECO:0000313" key="2">
    <source>
        <dbReference type="EMBL" id="GBP26282.1"/>
    </source>
</evidence>
<comment type="caution">
    <text evidence="2">The sequence shown here is derived from an EMBL/GenBank/DDBJ whole genome shotgun (WGS) entry which is preliminary data.</text>
</comment>
<gene>
    <name evidence="2" type="ORF">EVAR_95450_1</name>
</gene>
<protein>
    <recommendedName>
        <fullName evidence="1">Tc1-like transposase DDE domain-containing protein</fullName>
    </recommendedName>
</protein>
<name>A0A4C1UJX2_EUMVA</name>
<evidence type="ECO:0000313" key="3">
    <source>
        <dbReference type="Proteomes" id="UP000299102"/>
    </source>
</evidence>
<dbReference type="Gene3D" id="3.30.420.10">
    <property type="entry name" value="Ribonuclease H-like superfamily/Ribonuclease H"/>
    <property type="match status" value="1"/>
</dbReference>
<accession>A0A4C1UJX2</accession>
<dbReference type="PANTHER" id="PTHR33939">
    <property type="entry name" value="PROTEIN CBG22215"/>
    <property type="match status" value="1"/>
</dbReference>
<dbReference type="InterPro" id="IPR036397">
    <property type="entry name" value="RNaseH_sf"/>
</dbReference>
<sequence>MPNLPPNSIVIVDNVSYPNKQSEFASTSNTKKADMQKWLREKGIQYRENMLKPELYNLIKLNKDLHKKFPMDNILAERNHSVLRLPPYHPDLNPIEMAWANIKGYVSSKNVT</sequence>
<dbReference type="PANTHER" id="PTHR33939:SF1">
    <property type="entry name" value="DUF4371 DOMAIN-CONTAINING PROTEIN"/>
    <property type="match status" value="1"/>
</dbReference>
<dbReference type="GO" id="GO:0003676">
    <property type="term" value="F:nucleic acid binding"/>
    <property type="evidence" value="ECO:0007669"/>
    <property type="project" value="InterPro"/>
</dbReference>
<dbReference type="EMBL" id="BGZK01000179">
    <property type="protein sequence ID" value="GBP26282.1"/>
    <property type="molecule type" value="Genomic_DNA"/>
</dbReference>
<reference evidence="2 3" key="1">
    <citation type="journal article" date="2019" name="Commun. Biol.">
        <title>The bagworm genome reveals a unique fibroin gene that provides high tensile strength.</title>
        <authorList>
            <person name="Kono N."/>
            <person name="Nakamura H."/>
            <person name="Ohtoshi R."/>
            <person name="Tomita M."/>
            <person name="Numata K."/>
            <person name="Arakawa K."/>
        </authorList>
    </citation>
    <scope>NUCLEOTIDE SEQUENCE [LARGE SCALE GENOMIC DNA]</scope>
</reference>
<dbReference type="Pfam" id="PF13358">
    <property type="entry name" value="DDE_3"/>
    <property type="match status" value="1"/>
</dbReference>